<organism evidence="2 3">
    <name type="scientific">Salmonirosea aquatica</name>
    <dbReference type="NCBI Taxonomy" id="2654236"/>
    <lineage>
        <taxon>Bacteria</taxon>
        <taxon>Pseudomonadati</taxon>
        <taxon>Bacteroidota</taxon>
        <taxon>Cytophagia</taxon>
        <taxon>Cytophagales</taxon>
        <taxon>Spirosomataceae</taxon>
        <taxon>Salmonirosea</taxon>
    </lineage>
</organism>
<name>A0A7C9BFC9_9BACT</name>
<keyword evidence="1" id="KW-0732">Signal</keyword>
<protein>
    <recommendedName>
        <fullName evidence="4">T9SS type A sorting domain-containing protein</fullName>
    </recommendedName>
</protein>
<reference evidence="2 3" key="1">
    <citation type="submission" date="2019-10" db="EMBL/GenBank/DDBJ databases">
        <title>Draft Genome Sequence of Cytophagaceae sp. SJW1-29.</title>
        <authorList>
            <person name="Choi A."/>
        </authorList>
    </citation>
    <scope>NUCLEOTIDE SEQUENCE [LARGE SCALE GENOMIC DNA]</scope>
    <source>
        <strain evidence="2 3">SJW1-29</strain>
    </source>
</reference>
<feature type="chain" id="PRO_5028845481" description="T9SS type A sorting domain-containing protein" evidence="1">
    <location>
        <begin position="24"/>
        <end position="158"/>
    </location>
</feature>
<sequence length="158" mass="17153">MKTLQTSAMTLMLALLTSATLLAQSEILAKATPEPVASVKHAYIAAPVLPTSATSPESKTFGIGLYRVRESMTMRLTLEKKAGEKVLVRLLNQQGQVLHQEVVGRQTKVYGCNFDFSTSKDGSYTIEVVNGDEVQHKTVTLSTAKVVETPARTLIAMQ</sequence>
<dbReference type="EMBL" id="WHLY01000002">
    <property type="protein sequence ID" value="MPR33641.1"/>
    <property type="molecule type" value="Genomic_DNA"/>
</dbReference>
<evidence type="ECO:0000313" key="2">
    <source>
        <dbReference type="EMBL" id="MPR33641.1"/>
    </source>
</evidence>
<feature type="signal peptide" evidence="1">
    <location>
        <begin position="1"/>
        <end position="23"/>
    </location>
</feature>
<evidence type="ECO:0000256" key="1">
    <source>
        <dbReference type="SAM" id="SignalP"/>
    </source>
</evidence>
<gene>
    <name evidence="2" type="ORF">GBK04_09735</name>
</gene>
<accession>A0A7C9BFC9</accession>
<evidence type="ECO:0000313" key="3">
    <source>
        <dbReference type="Proteomes" id="UP000479293"/>
    </source>
</evidence>
<comment type="caution">
    <text evidence="2">The sequence shown here is derived from an EMBL/GenBank/DDBJ whole genome shotgun (WGS) entry which is preliminary data.</text>
</comment>
<proteinExistence type="predicted"/>
<evidence type="ECO:0008006" key="4">
    <source>
        <dbReference type="Google" id="ProtNLM"/>
    </source>
</evidence>
<dbReference type="Proteomes" id="UP000479293">
    <property type="component" value="Unassembled WGS sequence"/>
</dbReference>
<keyword evidence="3" id="KW-1185">Reference proteome</keyword>
<dbReference type="AlphaFoldDB" id="A0A7C9BFC9"/>
<dbReference type="RefSeq" id="WP_152759074.1">
    <property type="nucleotide sequence ID" value="NZ_WHLY01000002.1"/>
</dbReference>